<evidence type="ECO:0000313" key="3">
    <source>
        <dbReference type="Proteomes" id="UP001187415"/>
    </source>
</evidence>
<gene>
    <name evidence="2" type="ORF">Q5P01_006343</name>
</gene>
<sequence>MPAIIPTAREHSSWLLRSQPREETAPRTRQGSTPPGRKETGKCRIGSLAVEKIMINTSSFKIKSPCQR</sequence>
<comment type="caution">
    <text evidence="2">The sequence shown here is derived from an EMBL/GenBank/DDBJ whole genome shotgun (WGS) entry which is preliminary data.</text>
</comment>
<evidence type="ECO:0000313" key="2">
    <source>
        <dbReference type="EMBL" id="KAK2853682.1"/>
    </source>
</evidence>
<proteinExistence type="predicted"/>
<dbReference type="EMBL" id="JAUPFM010000004">
    <property type="protein sequence ID" value="KAK2853682.1"/>
    <property type="molecule type" value="Genomic_DNA"/>
</dbReference>
<dbReference type="AlphaFoldDB" id="A0AA88SWX2"/>
<keyword evidence="3" id="KW-1185">Reference proteome</keyword>
<reference evidence="2" key="1">
    <citation type="submission" date="2023-07" db="EMBL/GenBank/DDBJ databases">
        <title>Chromosome-level Genome Assembly of Striped Snakehead (Channa striata).</title>
        <authorList>
            <person name="Liu H."/>
        </authorList>
    </citation>
    <scope>NUCLEOTIDE SEQUENCE</scope>
    <source>
        <strain evidence="2">Gz</strain>
        <tissue evidence="2">Muscle</tissue>
    </source>
</reference>
<evidence type="ECO:0000256" key="1">
    <source>
        <dbReference type="SAM" id="MobiDB-lite"/>
    </source>
</evidence>
<organism evidence="2 3">
    <name type="scientific">Channa striata</name>
    <name type="common">Snakehead murrel</name>
    <name type="synonym">Ophicephalus striatus</name>
    <dbReference type="NCBI Taxonomy" id="64152"/>
    <lineage>
        <taxon>Eukaryota</taxon>
        <taxon>Metazoa</taxon>
        <taxon>Chordata</taxon>
        <taxon>Craniata</taxon>
        <taxon>Vertebrata</taxon>
        <taxon>Euteleostomi</taxon>
        <taxon>Actinopterygii</taxon>
        <taxon>Neopterygii</taxon>
        <taxon>Teleostei</taxon>
        <taxon>Neoteleostei</taxon>
        <taxon>Acanthomorphata</taxon>
        <taxon>Anabantaria</taxon>
        <taxon>Anabantiformes</taxon>
        <taxon>Channoidei</taxon>
        <taxon>Channidae</taxon>
        <taxon>Channa</taxon>
    </lineage>
</organism>
<name>A0AA88SWX2_CHASR</name>
<protein>
    <submittedName>
        <fullName evidence="2">Uncharacterized protein</fullName>
    </submittedName>
</protein>
<dbReference type="Proteomes" id="UP001187415">
    <property type="component" value="Unassembled WGS sequence"/>
</dbReference>
<feature type="region of interest" description="Disordered" evidence="1">
    <location>
        <begin position="1"/>
        <end position="42"/>
    </location>
</feature>
<accession>A0AA88SWX2</accession>